<dbReference type="CDD" id="cd04301">
    <property type="entry name" value="NAT_SF"/>
    <property type="match status" value="1"/>
</dbReference>
<evidence type="ECO:0000259" key="1">
    <source>
        <dbReference type="PROSITE" id="PS51186"/>
    </source>
</evidence>
<dbReference type="Gene3D" id="3.40.630.30">
    <property type="match status" value="1"/>
</dbReference>
<dbReference type="PROSITE" id="PS51186">
    <property type="entry name" value="GNAT"/>
    <property type="match status" value="1"/>
</dbReference>
<dbReference type="OrthoDB" id="359414at2"/>
<feature type="domain" description="N-acetyltransferase" evidence="1">
    <location>
        <begin position="11"/>
        <end position="173"/>
    </location>
</feature>
<dbReference type="RefSeq" id="WP_082675528.1">
    <property type="nucleotide sequence ID" value="NZ_LDPZ01000022.1"/>
</dbReference>
<sequence length="179" mass="18741">MSEAAAAGLAVVWRAMTTSDVADVMAVADIVHPTFPEGAHVYHDRLALFPEGCLVAALPDGRIVGYALAYPAPLGAPPPLDTMLGALLPEADALYIHDVAILPDWRGRRLADAAVAHVLSLADGAVMPVMLVSVYGTAPYWSRFGFAPPSLALEPEKLATYGEGAVYMIRPPLAPSPAA</sequence>
<dbReference type="Pfam" id="PF00583">
    <property type="entry name" value="Acetyltransf_1"/>
    <property type="match status" value="1"/>
</dbReference>
<accession>A0A175R864</accession>
<organism evidence="2 3">
    <name type="scientific">Aureimonas ureilytica</name>
    <dbReference type="NCBI Taxonomy" id="401562"/>
    <lineage>
        <taxon>Bacteria</taxon>
        <taxon>Pseudomonadati</taxon>
        <taxon>Pseudomonadota</taxon>
        <taxon>Alphaproteobacteria</taxon>
        <taxon>Hyphomicrobiales</taxon>
        <taxon>Aurantimonadaceae</taxon>
        <taxon>Aureimonas</taxon>
    </lineage>
</organism>
<gene>
    <name evidence="2" type="ORF">NS226_11055</name>
</gene>
<dbReference type="GO" id="GO:0016747">
    <property type="term" value="F:acyltransferase activity, transferring groups other than amino-acyl groups"/>
    <property type="evidence" value="ECO:0007669"/>
    <property type="project" value="InterPro"/>
</dbReference>
<protein>
    <recommendedName>
        <fullName evidence="1">N-acetyltransferase domain-containing protein</fullName>
    </recommendedName>
</protein>
<comment type="caution">
    <text evidence="2">The sequence shown here is derived from an EMBL/GenBank/DDBJ whole genome shotgun (WGS) entry which is preliminary data.</text>
</comment>
<dbReference type="InterPro" id="IPR016181">
    <property type="entry name" value="Acyl_CoA_acyltransferase"/>
</dbReference>
<dbReference type="SUPFAM" id="SSF55729">
    <property type="entry name" value="Acyl-CoA N-acyltransferases (Nat)"/>
    <property type="match status" value="1"/>
</dbReference>
<dbReference type="STRING" id="401562.NS365_09665"/>
<reference evidence="2 3" key="1">
    <citation type="journal article" date="2016" name="Front. Microbiol.">
        <title>Genomic Resource of Rice Seed Associated Bacteria.</title>
        <authorList>
            <person name="Midha S."/>
            <person name="Bansal K."/>
            <person name="Sharma S."/>
            <person name="Kumar N."/>
            <person name="Patil P.P."/>
            <person name="Chaudhry V."/>
            <person name="Patil P.B."/>
        </authorList>
    </citation>
    <scope>NUCLEOTIDE SEQUENCE [LARGE SCALE GENOMIC DNA]</scope>
    <source>
        <strain evidence="2 3">NS226</strain>
    </source>
</reference>
<dbReference type="InterPro" id="IPR000182">
    <property type="entry name" value="GNAT_dom"/>
</dbReference>
<name>A0A175R864_9HYPH</name>
<evidence type="ECO:0000313" key="2">
    <source>
        <dbReference type="EMBL" id="KTQ95405.1"/>
    </source>
</evidence>
<dbReference type="PATRIC" id="fig|401562.3.peg.1731"/>
<dbReference type="Proteomes" id="UP000078272">
    <property type="component" value="Unassembled WGS sequence"/>
</dbReference>
<evidence type="ECO:0000313" key="3">
    <source>
        <dbReference type="Proteomes" id="UP000078272"/>
    </source>
</evidence>
<proteinExistence type="predicted"/>
<dbReference type="EMBL" id="LDPZ01000022">
    <property type="protein sequence ID" value="KTQ95405.1"/>
    <property type="molecule type" value="Genomic_DNA"/>
</dbReference>
<dbReference type="AlphaFoldDB" id="A0A175R864"/>